<dbReference type="InParanoid" id="L7JV03"/>
<gene>
    <name evidence="1" type="ORF">THOM_2193</name>
</gene>
<accession>L7JV03</accession>
<dbReference type="VEuPathDB" id="MicrosporidiaDB:THOM_2193"/>
<feature type="non-terminal residue" evidence="1">
    <location>
        <position position="253"/>
    </location>
</feature>
<dbReference type="EMBL" id="JH994011">
    <property type="protein sequence ID" value="ELQ74871.1"/>
    <property type="molecule type" value="Genomic_DNA"/>
</dbReference>
<proteinExistence type="predicted"/>
<dbReference type="Proteomes" id="UP000011185">
    <property type="component" value="Unassembled WGS sequence"/>
</dbReference>
<name>L7JV03_TRAHO</name>
<keyword evidence="2" id="KW-1185">Reference proteome</keyword>
<sequence>MTCYIRSNMNYGVSTFNLDINEMEKKGQLRLCEATIHENVKINKDLETVDFSNVVVASQSVVVLNSECKNLLITRSEGLFDLREHIGAVQLFNLKMVINVTYQRGHFYNVGRLSLLHFCFKETAKLSNIYQWIELNNISTTKNTELIINRACKELLIYDCNMVINIHEVEYLEVLRIFFEFDVENRIKFTGSKRVNHINFFNICLNNSIISILEDFEEIKYVEFDNSISDAVETSINNYFCKLMAFLTSKEGF</sequence>
<evidence type="ECO:0000313" key="1">
    <source>
        <dbReference type="EMBL" id="ELQ74871.1"/>
    </source>
</evidence>
<reference evidence="1 2" key="1">
    <citation type="journal article" date="2012" name="PLoS Pathog.">
        <title>The genome of the obligate intracellular parasite Trachipleistophora hominis: new insights into microsporidian genome dynamics and reductive evolution.</title>
        <authorList>
            <person name="Heinz E."/>
            <person name="Williams T.A."/>
            <person name="Nakjang S."/>
            <person name="Noel C.J."/>
            <person name="Swan D.C."/>
            <person name="Goldberg A.V."/>
            <person name="Harris S.R."/>
            <person name="Weinmaier T."/>
            <person name="Markert S."/>
            <person name="Becher D."/>
            <person name="Bernhardt J."/>
            <person name="Dagan T."/>
            <person name="Hacker C."/>
            <person name="Lucocq J.M."/>
            <person name="Schweder T."/>
            <person name="Rattei T."/>
            <person name="Hall N."/>
            <person name="Hirt R.P."/>
            <person name="Embley T.M."/>
        </authorList>
    </citation>
    <scope>NUCLEOTIDE SEQUENCE [LARGE SCALE GENOMIC DNA]</scope>
</reference>
<protein>
    <submittedName>
        <fullName evidence="1">Putative LRR containing protein</fullName>
    </submittedName>
</protein>
<dbReference type="AlphaFoldDB" id="L7JV03"/>
<evidence type="ECO:0000313" key="2">
    <source>
        <dbReference type="Proteomes" id="UP000011185"/>
    </source>
</evidence>
<dbReference type="HOGENOM" id="CLU_1100721_0_0_1"/>
<organism evidence="1 2">
    <name type="scientific">Trachipleistophora hominis</name>
    <name type="common">Microsporidian parasite</name>
    <dbReference type="NCBI Taxonomy" id="72359"/>
    <lineage>
        <taxon>Eukaryota</taxon>
        <taxon>Fungi</taxon>
        <taxon>Fungi incertae sedis</taxon>
        <taxon>Microsporidia</taxon>
        <taxon>Pleistophoridae</taxon>
        <taxon>Trachipleistophora</taxon>
    </lineage>
</organism>